<organism evidence="9 10">
    <name type="scientific">Nesidiocoris tenuis</name>
    <dbReference type="NCBI Taxonomy" id="355587"/>
    <lineage>
        <taxon>Eukaryota</taxon>
        <taxon>Metazoa</taxon>
        <taxon>Ecdysozoa</taxon>
        <taxon>Arthropoda</taxon>
        <taxon>Hexapoda</taxon>
        <taxon>Insecta</taxon>
        <taxon>Pterygota</taxon>
        <taxon>Neoptera</taxon>
        <taxon>Paraneoptera</taxon>
        <taxon>Hemiptera</taxon>
        <taxon>Heteroptera</taxon>
        <taxon>Panheteroptera</taxon>
        <taxon>Cimicomorpha</taxon>
        <taxon>Miridae</taxon>
        <taxon>Dicyphina</taxon>
        <taxon>Nesidiocoris</taxon>
    </lineage>
</organism>
<reference evidence="9 10" key="1">
    <citation type="submission" date="2023-09" db="EMBL/GenBank/DDBJ databases">
        <title>Nesidiocoris tenuis whole genome shotgun sequence.</title>
        <authorList>
            <person name="Shibata T."/>
            <person name="Shimoda M."/>
            <person name="Kobayashi T."/>
            <person name="Uehara T."/>
        </authorList>
    </citation>
    <scope>NUCLEOTIDE SEQUENCE [LARGE SCALE GENOMIC DNA]</scope>
    <source>
        <strain evidence="9 10">Japan</strain>
    </source>
</reference>
<dbReference type="Pfam" id="PF00047">
    <property type="entry name" value="ig"/>
    <property type="match status" value="1"/>
</dbReference>
<evidence type="ECO:0000256" key="4">
    <source>
        <dbReference type="ARBA" id="ARBA00023319"/>
    </source>
</evidence>
<feature type="chain" id="PRO_5045233021" evidence="7">
    <location>
        <begin position="26"/>
        <end position="283"/>
    </location>
</feature>
<evidence type="ECO:0000256" key="3">
    <source>
        <dbReference type="ARBA" id="ARBA00023157"/>
    </source>
</evidence>
<accession>A0ABN7AG51</accession>
<feature type="transmembrane region" description="Helical" evidence="6">
    <location>
        <begin position="227"/>
        <end position="248"/>
    </location>
</feature>
<dbReference type="InterPro" id="IPR036179">
    <property type="entry name" value="Ig-like_dom_sf"/>
</dbReference>
<keyword evidence="6" id="KW-0812">Transmembrane</keyword>
<proteinExistence type="predicted"/>
<evidence type="ECO:0000259" key="8">
    <source>
        <dbReference type="PROSITE" id="PS50835"/>
    </source>
</evidence>
<dbReference type="InterPro" id="IPR007110">
    <property type="entry name" value="Ig-like_dom"/>
</dbReference>
<feature type="signal peptide" evidence="7">
    <location>
        <begin position="1"/>
        <end position="25"/>
    </location>
</feature>
<keyword evidence="6" id="KW-0472">Membrane</keyword>
<dbReference type="InterPro" id="IPR003599">
    <property type="entry name" value="Ig_sub"/>
</dbReference>
<dbReference type="InterPro" id="IPR003598">
    <property type="entry name" value="Ig_sub2"/>
</dbReference>
<dbReference type="PROSITE" id="PS50835">
    <property type="entry name" value="IG_LIKE"/>
    <property type="match status" value="2"/>
</dbReference>
<keyword evidence="2" id="KW-0677">Repeat</keyword>
<feature type="region of interest" description="Disordered" evidence="5">
    <location>
        <begin position="255"/>
        <end position="283"/>
    </location>
</feature>
<evidence type="ECO:0000313" key="10">
    <source>
        <dbReference type="Proteomes" id="UP001307889"/>
    </source>
</evidence>
<dbReference type="EMBL" id="AP028910">
    <property type="protein sequence ID" value="BES91243.1"/>
    <property type="molecule type" value="Genomic_DNA"/>
</dbReference>
<feature type="compositionally biased region" description="Basic and acidic residues" evidence="5">
    <location>
        <begin position="270"/>
        <end position="283"/>
    </location>
</feature>
<name>A0ABN7AG51_9HEMI</name>
<evidence type="ECO:0000256" key="7">
    <source>
        <dbReference type="SAM" id="SignalP"/>
    </source>
</evidence>
<protein>
    <submittedName>
        <fullName evidence="9">Immunoglobulin I-set domain</fullName>
    </submittedName>
</protein>
<dbReference type="SMART" id="SM00409">
    <property type="entry name" value="IG"/>
    <property type="match status" value="2"/>
</dbReference>
<evidence type="ECO:0000256" key="5">
    <source>
        <dbReference type="SAM" id="MobiDB-lite"/>
    </source>
</evidence>
<keyword evidence="1 7" id="KW-0732">Signal</keyword>
<evidence type="ECO:0000256" key="6">
    <source>
        <dbReference type="SAM" id="Phobius"/>
    </source>
</evidence>
<dbReference type="SUPFAM" id="SSF48726">
    <property type="entry name" value="Immunoglobulin"/>
    <property type="match status" value="2"/>
</dbReference>
<dbReference type="CDD" id="cd00096">
    <property type="entry name" value="Ig"/>
    <property type="match status" value="1"/>
</dbReference>
<dbReference type="InterPro" id="IPR013151">
    <property type="entry name" value="Immunoglobulin_dom"/>
</dbReference>
<dbReference type="InterPro" id="IPR051170">
    <property type="entry name" value="Neural/epithelial_adhesion"/>
</dbReference>
<keyword evidence="10" id="KW-1185">Reference proteome</keyword>
<dbReference type="Proteomes" id="UP001307889">
    <property type="component" value="Chromosome 2"/>
</dbReference>
<keyword evidence="4" id="KW-0393">Immunoglobulin domain</keyword>
<dbReference type="Gene3D" id="2.60.40.10">
    <property type="entry name" value="Immunoglobulins"/>
    <property type="match status" value="2"/>
</dbReference>
<dbReference type="Pfam" id="PF13927">
    <property type="entry name" value="Ig_3"/>
    <property type="match status" value="1"/>
</dbReference>
<dbReference type="InterPro" id="IPR013783">
    <property type="entry name" value="Ig-like_fold"/>
</dbReference>
<feature type="domain" description="Ig-like" evidence="8">
    <location>
        <begin position="33"/>
        <end position="104"/>
    </location>
</feature>
<sequence>MALVHLRCVTLASLILCIAVNFIDGAEDVSIVPEYDFSNIRVLDYKATNTLKCNVSGNLKAAGLHVAWLKNDMNIENEPKKYHLSNNKLTIHRTTEEDLQTYTCVLVQGNNFLHRRDIQTWGKPTAKINSQGTFIQGQKITLECVTQGKPTPKIVWRFGNETFTASSGRIKLLENDKKVPGAILQIDSAEMSDRGHYYCQVSNKASIDLNITIETSAYIRVKDKLAALWPFIGICAEVLVLCVIIFVYERKRNKQELEESDTDISPDQKNTPDHGKDSVRQRK</sequence>
<keyword evidence="3" id="KW-1015">Disulfide bond</keyword>
<dbReference type="PANTHER" id="PTHR12231">
    <property type="entry name" value="CTX-RELATED TYPE I TRANSMEMBRANE PROTEIN"/>
    <property type="match status" value="1"/>
</dbReference>
<dbReference type="PANTHER" id="PTHR12231:SF253">
    <property type="entry name" value="DPR-INTERACTING PROTEIN ETA, ISOFORM B-RELATED"/>
    <property type="match status" value="1"/>
</dbReference>
<feature type="domain" description="Ig-like" evidence="8">
    <location>
        <begin position="124"/>
        <end position="212"/>
    </location>
</feature>
<evidence type="ECO:0000256" key="2">
    <source>
        <dbReference type="ARBA" id="ARBA00022737"/>
    </source>
</evidence>
<keyword evidence="6" id="KW-1133">Transmembrane helix</keyword>
<evidence type="ECO:0000256" key="1">
    <source>
        <dbReference type="ARBA" id="ARBA00022729"/>
    </source>
</evidence>
<gene>
    <name evidence="9" type="ORF">NTJ_04051</name>
</gene>
<dbReference type="SMART" id="SM00408">
    <property type="entry name" value="IGc2"/>
    <property type="match status" value="2"/>
</dbReference>
<evidence type="ECO:0000313" key="9">
    <source>
        <dbReference type="EMBL" id="BES91243.1"/>
    </source>
</evidence>